<dbReference type="FunFam" id="3.20.20.140:FF:000005">
    <property type="entry name" value="TatD family hydrolase"/>
    <property type="match status" value="1"/>
</dbReference>
<evidence type="ECO:0000256" key="1">
    <source>
        <dbReference type="ARBA" id="ARBA00022723"/>
    </source>
</evidence>
<dbReference type="EMBL" id="DXCL01000009">
    <property type="protein sequence ID" value="HIZ02976.1"/>
    <property type="molecule type" value="Genomic_DNA"/>
</dbReference>
<feature type="binding site" evidence="3">
    <location>
        <position position="6"/>
    </location>
    <ligand>
        <name>a divalent metal cation</name>
        <dbReference type="ChEBI" id="CHEBI:60240"/>
        <label>1</label>
    </ligand>
</feature>
<protein>
    <submittedName>
        <fullName evidence="4">TatD family hydrolase</fullName>
    </submittedName>
</protein>
<dbReference type="PANTHER" id="PTHR46124:SF2">
    <property type="entry name" value="D-AMINOACYL-TRNA DEACYLASE"/>
    <property type="match status" value="1"/>
</dbReference>
<dbReference type="GO" id="GO:0046872">
    <property type="term" value="F:metal ion binding"/>
    <property type="evidence" value="ECO:0007669"/>
    <property type="project" value="UniProtKB-KW"/>
</dbReference>
<proteinExistence type="predicted"/>
<dbReference type="Proteomes" id="UP000824132">
    <property type="component" value="Unassembled WGS sequence"/>
</dbReference>
<sequence length="264" mass="28896">MYIDTHAHLNYADKYGDTAALMAQICAAGVQKVIDVGWDLPSSAFAARQAETYAPLYFAAGFHPSDLGGYREADLAELAKLLSSPKGVAVGEIGLDYHYDGTDEAKQKKAFAAQLELADALGLPFCIHSRDAAADTLQILKENRSKIRHGGVMHCFSGSPETAKEYLKLGLYISFAGPVTFKNARRLDETAKIVPQDRILAETDSPYLAPEPFRGTLNTPQNVIKVYEKLAILRAEPLEELAARIWQNAHELFPKLNFAPAATD</sequence>
<dbReference type="GO" id="GO:0016788">
    <property type="term" value="F:hydrolase activity, acting on ester bonds"/>
    <property type="evidence" value="ECO:0007669"/>
    <property type="project" value="InterPro"/>
</dbReference>
<feature type="binding site" evidence="3">
    <location>
        <position position="204"/>
    </location>
    <ligand>
        <name>a divalent metal cation</name>
        <dbReference type="ChEBI" id="CHEBI:60240"/>
        <label>1</label>
    </ligand>
</feature>
<evidence type="ECO:0000313" key="4">
    <source>
        <dbReference type="EMBL" id="HIZ02976.1"/>
    </source>
</evidence>
<name>A0A9D2CXT9_9FIRM</name>
<dbReference type="Gene3D" id="3.20.20.140">
    <property type="entry name" value="Metal-dependent hydrolases"/>
    <property type="match status" value="1"/>
</dbReference>
<dbReference type="Pfam" id="PF01026">
    <property type="entry name" value="TatD_DNase"/>
    <property type="match status" value="1"/>
</dbReference>
<feature type="binding site" evidence="3">
    <location>
        <position position="92"/>
    </location>
    <ligand>
        <name>a divalent metal cation</name>
        <dbReference type="ChEBI" id="CHEBI:60240"/>
        <label>1</label>
    </ligand>
</feature>
<dbReference type="CDD" id="cd01310">
    <property type="entry name" value="TatD_DNAse"/>
    <property type="match status" value="1"/>
</dbReference>
<organism evidence="4 5">
    <name type="scientific">Candidatus Borkfalkia avistercoris</name>
    <dbReference type="NCBI Taxonomy" id="2838504"/>
    <lineage>
        <taxon>Bacteria</taxon>
        <taxon>Bacillati</taxon>
        <taxon>Bacillota</taxon>
        <taxon>Clostridia</taxon>
        <taxon>Christensenellales</taxon>
        <taxon>Christensenellaceae</taxon>
        <taxon>Candidatus Borkfalkia</taxon>
    </lineage>
</organism>
<reference evidence="4" key="1">
    <citation type="journal article" date="2021" name="PeerJ">
        <title>Extensive microbial diversity within the chicken gut microbiome revealed by metagenomics and culture.</title>
        <authorList>
            <person name="Gilroy R."/>
            <person name="Ravi A."/>
            <person name="Getino M."/>
            <person name="Pursley I."/>
            <person name="Horton D.L."/>
            <person name="Alikhan N.F."/>
            <person name="Baker D."/>
            <person name="Gharbi K."/>
            <person name="Hall N."/>
            <person name="Watson M."/>
            <person name="Adriaenssens E.M."/>
            <person name="Foster-Nyarko E."/>
            <person name="Jarju S."/>
            <person name="Secka A."/>
            <person name="Antonio M."/>
            <person name="Oren A."/>
            <person name="Chaudhuri R.R."/>
            <person name="La Ragione R."/>
            <person name="Hildebrand F."/>
            <person name="Pallen M.J."/>
        </authorList>
    </citation>
    <scope>NUCLEOTIDE SEQUENCE</scope>
    <source>
        <strain evidence="4">CHK187-5294</strain>
    </source>
</reference>
<evidence type="ECO:0000256" key="2">
    <source>
        <dbReference type="ARBA" id="ARBA00022801"/>
    </source>
</evidence>
<dbReference type="InterPro" id="IPR001130">
    <property type="entry name" value="TatD-like"/>
</dbReference>
<dbReference type="SUPFAM" id="SSF51556">
    <property type="entry name" value="Metallo-dependent hydrolases"/>
    <property type="match status" value="1"/>
</dbReference>
<dbReference type="NCBIfam" id="TIGR00010">
    <property type="entry name" value="YchF/TatD family DNA exonuclease"/>
    <property type="match status" value="1"/>
</dbReference>
<keyword evidence="2 4" id="KW-0378">Hydrolase</keyword>
<dbReference type="PROSITE" id="PS01137">
    <property type="entry name" value="TATD_1"/>
    <property type="match status" value="1"/>
</dbReference>
<gene>
    <name evidence="4" type="ORF">H9727_01685</name>
</gene>
<dbReference type="InterPro" id="IPR015991">
    <property type="entry name" value="TatD/YcfH-like"/>
</dbReference>
<feature type="binding site" evidence="3">
    <location>
        <position position="8"/>
    </location>
    <ligand>
        <name>a divalent metal cation</name>
        <dbReference type="ChEBI" id="CHEBI:60240"/>
        <label>1</label>
    </ligand>
</feature>
<evidence type="ECO:0000256" key="3">
    <source>
        <dbReference type="PIRSR" id="PIRSR005902-1"/>
    </source>
</evidence>
<dbReference type="PANTHER" id="PTHR46124">
    <property type="entry name" value="D-AMINOACYL-TRNA DEACYLASE"/>
    <property type="match status" value="1"/>
</dbReference>
<dbReference type="GO" id="GO:0005829">
    <property type="term" value="C:cytosol"/>
    <property type="evidence" value="ECO:0007669"/>
    <property type="project" value="TreeGrafter"/>
</dbReference>
<comment type="caution">
    <text evidence="4">The sequence shown here is derived from an EMBL/GenBank/DDBJ whole genome shotgun (WGS) entry which is preliminary data.</text>
</comment>
<dbReference type="InterPro" id="IPR032466">
    <property type="entry name" value="Metal_Hydrolase"/>
</dbReference>
<dbReference type="AlphaFoldDB" id="A0A9D2CXT9"/>
<dbReference type="GO" id="GO:0004536">
    <property type="term" value="F:DNA nuclease activity"/>
    <property type="evidence" value="ECO:0007669"/>
    <property type="project" value="InterPro"/>
</dbReference>
<evidence type="ECO:0000313" key="5">
    <source>
        <dbReference type="Proteomes" id="UP000824132"/>
    </source>
</evidence>
<feature type="binding site" evidence="3">
    <location>
        <position position="128"/>
    </location>
    <ligand>
        <name>a divalent metal cation</name>
        <dbReference type="ChEBI" id="CHEBI:60240"/>
        <label>2</label>
    </ligand>
</feature>
<accession>A0A9D2CXT9</accession>
<dbReference type="InterPro" id="IPR018228">
    <property type="entry name" value="DNase_TatD-rel_CS"/>
</dbReference>
<keyword evidence="1 3" id="KW-0479">Metal-binding</keyword>
<feature type="binding site" evidence="3">
    <location>
        <position position="154"/>
    </location>
    <ligand>
        <name>a divalent metal cation</name>
        <dbReference type="ChEBI" id="CHEBI:60240"/>
        <label>2</label>
    </ligand>
</feature>
<reference evidence="4" key="2">
    <citation type="submission" date="2021-04" db="EMBL/GenBank/DDBJ databases">
        <authorList>
            <person name="Gilroy R."/>
        </authorList>
    </citation>
    <scope>NUCLEOTIDE SEQUENCE</scope>
    <source>
        <strain evidence="4">CHK187-5294</strain>
    </source>
</reference>
<dbReference type="PIRSF" id="PIRSF005902">
    <property type="entry name" value="DNase_TatD"/>
    <property type="match status" value="1"/>
</dbReference>